<dbReference type="InterPro" id="IPR050959">
    <property type="entry name" value="MarA-like"/>
</dbReference>
<keyword evidence="1" id="KW-0805">Transcription regulation</keyword>
<dbReference type="SUPFAM" id="SSF46689">
    <property type="entry name" value="Homeodomain-like"/>
    <property type="match status" value="2"/>
</dbReference>
<evidence type="ECO:0000256" key="3">
    <source>
        <dbReference type="ARBA" id="ARBA00023163"/>
    </source>
</evidence>
<dbReference type="InterPro" id="IPR018062">
    <property type="entry name" value="HTH_AraC-typ_CS"/>
</dbReference>
<dbReference type="STRING" id="52694.ACWI_10610"/>
<dbReference type="RefSeq" id="WP_070370404.1">
    <property type="nucleotide sequence ID" value="NZ_LKEU01000021.1"/>
</dbReference>
<dbReference type="InterPro" id="IPR020449">
    <property type="entry name" value="Tscrpt_reg_AraC-type_HTH"/>
</dbReference>
<dbReference type="Gene3D" id="3.20.80.10">
    <property type="entry name" value="Regulatory factor, effector binding domain"/>
    <property type="match status" value="1"/>
</dbReference>
<dbReference type="Pfam" id="PF14526">
    <property type="entry name" value="Cass2"/>
    <property type="match status" value="1"/>
</dbReference>
<proteinExistence type="predicted"/>
<dbReference type="Pfam" id="PF12833">
    <property type="entry name" value="HTH_18"/>
    <property type="match status" value="1"/>
</dbReference>
<protein>
    <submittedName>
        <fullName evidence="5">Transposon Tn10 TetD protein</fullName>
    </submittedName>
</protein>
<dbReference type="OrthoDB" id="9782164at2"/>
<name>A0A1F2PKB2_9FIRM</name>
<keyword evidence="2" id="KW-0238">DNA-binding</keyword>
<dbReference type="SMART" id="SM00871">
    <property type="entry name" value="AraC_E_bind"/>
    <property type="match status" value="1"/>
</dbReference>
<dbReference type="AlphaFoldDB" id="A0A1F2PKB2"/>
<evidence type="ECO:0000256" key="1">
    <source>
        <dbReference type="ARBA" id="ARBA00023015"/>
    </source>
</evidence>
<keyword evidence="3" id="KW-0804">Transcription</keyword>
<evidence type="ECO:0000256" key="2">
    <source>
        <dbReference type="ARBA" id="ARBA00023125"/>
    </source>
</evidence>
<dbReference type="InterPro" id="IPR009057">
    <property type="entry name" value="Homeodomain-like_sf"/>
</dbReference>
<evidence type="ECO:0000313" key="6">
    <source>
        <dbReference type="Proteomes" id="UP000176244"/>
    </source>
</evidence>
<sequence>MHAWEQIQETIDFIEDHLTEEIEIEKLAGMAALSPFYFQRLFSRLVKKPVAEYIRLRRMAKATEALLQADQRVLDIALELGFSSHENFSRTFKDTFGMTPSEYRKNPTALNYMTKPELLLNYVLLDEGVPLITEGIVLEINRQKLREPAFFVGLEKKLPVQFLNGLGTESGADPLDTLWRDFHRQKGAVLGLPDDVEEIGVAYPCSEEGYFCYFAGGTTQVAVISDNISSWELPQGDYIVCSFEAENFKELVMDALYKAQQYLYQVWLPNKNLSTDFFCAERYSSHSPETTSMEVWLKLTN</sequence>
<dbReference type="PROSITE" id="PS01124">
    <property type="entry name" value="HTH_ARAC_FAMILY_2"/>
    <property type="match status" value="1"/>
</dbReference>
<organism evidence="5 6">
    <name type="scientific">Acetobacterium wieringae</name>
    <dbReference type="NCBI Taxonomy" id="52694"/>
    <lineage>
        <taxon>Bacteria</taxon>
        <taxon>Bacillati</taxon>
        <taxon>Bacillota</taxon>
        <taxon>Clostridia</taxon>
        <taxon>Eubacteriales</taxon>
        <taxon>Eubacteriaceae</taxon>
        <taxon>Acetobacterium</taxon>
    </lineage>
</organism>
<dbReference type="PANTHER" id="PTHR47504:SF5">
    <property type="entry name" value="RIGHT ORIGIN-BINDING PROTEIN"/>
    <property type="match status" value="1"/>
</dbReference>
<gene>
    <name evidence="5" type="primary">tetD_1</name>
    <name evidence="5" type="ORF">ACWI_10610</name>
</gene>
<comment type="caution">
    <text evidence="5">The sequence shown here is derived from an EMBL/GenBank/DDBJ whole genome shotgun (WGS) entry which is preliminary data.</text>
</comment>
<evidence type="ECO:0000259" key="4">
    <source>
        <dbReference type="PROSITE" id="PS01124"/>
    </source>
</evidence>
<dbReference type="EMBL" id="LKEU01000021">
    <property type="protein sequence ID" value="OFV71445.1"/>
    <property type="molecule type" value="Genomic_DNA"/>
</dbReference>
<reference evidence="5 6" key="1">
    <citation type="submission" date="2015-09" db="EMBL/GenBank/DDBJ databases">
        <title>Genome sequence of Acetobacterium wieringae DSM 1911.</title>
        <authorList>
            <person name="Poehlein A."/>
            <person name="Bengelsdorf F.R."/>
            <person name="Schiel-Bengelsdorf B."/>
            <person name="Duerre P."/>
            <person name="Daniel R."/>
        </authorList>
    </citation>
    <scope>NUCLEOTIDE SEQUENCE [LARGE SCALE GENOMIC DNA]</scope>
    <source>
        <strain evidence="5 6">DSM 1911</strain>
    </source>
</reference>
<dbReference type="SUPFAM" id="SSF55136">
    <property type="entry name" value="Probable bacterial effector-binding domain"/>
    <property type="match status" value="1"/>
</dbReference>
<dbReference type="GO" id="GO:0003700">
    <property type="term" value="F:DNA-binding transcription factor activity"/>
    <property type="evidence" value="ECO:0007669"/>
    <property type="project" value="InterPro"/>
</dbReference>
<dbReference type="PRINTS" id="PR00032">
    <property type="entry name" value="HTHARAC"/>
</dbReference>
<evidence type="ECO:0000313" key="5">
    <source>
        <dbReference type="EMBL" id="OFV71445.1"/>
    </source>
</evidence>
<dbReference type="Gene3D" id="1.10.10.60">
    <property type="entry name" value="Homeodomain-like"/>
    <property type="match status" value="2"/>
</dbReference>
<dbReference type="Proteomes" id="UP000176244">
    <property type="component" value="Unassembled WGS sequence"/>
</dbReference>
<dbReference type="InterPro" id="IPR029441">
    <property type="entry name" value="Cass2"/>
</dbReference>
<dbReference type="SMART" id="SM00342">
    <property type="entry name" value="HTH_ARAC"/>
    <property type="match status" value="1"/>
</dbReference>
<feature type="domain" description="HTH araC/xylS-type" evidence="4">
    <location>
        <begin position="8"/>
        <end position="106"/>
    </location>
</feature>
<dbReference type="PROSITE" id="PS00041">
    <property type="entry name" value="HTH_ARAC_FAMILY_1"/>
    <property type="match status" value="1"/>
</dbReference>
<dbReference type="InterPro" id="IPR018060">
    <property type="entry name" value="HTH_AraC"/>
</dbReference>
<dbReference type="GO" id="GO:0043565">
    <property type="term" value="F:sequence-specific DNA binding"/>
    <property type="evidence" value="ECO:0007669"/>
    <property type="project" value="InterPro"/>
</dbReference>
<dbReference type="InterPro" id="IPR011256">
    <property type="entry name" value="Reg_factor_effector_dom_sf"/>
</dbReference>
<accession>A0A1F2PKB2</accession>
<dbReference type="PANTHER" id="PTHR47504">
    <property type="entry name" value="RIGHT ORIGIN-BINDING PROTEIN"/>
    <property type="match status" value="1"/>
</dbReference>
<dbReference type="InterPro" id="IPR010499">
    <property type="entry name" value="AraC_E-bd"/>
</dbReference>